<keyword evidence="2" id="KW-0238">DNA-binding</keyword>
<dbReference type="WBParaSite" id="Gr19_v10_g14842.t1">
    <property type="protein sequence ID" value="Gr19_v10_g14842.t1"/>
    <property type="gene ID" value="Gr19_v10_g14842"/>
</dbReference>
<evidence type="ECO:0000256" key="3">
    <source>
        <dbReference type="ARBA" id="ARBA00023163"/>
    </source>
</evidence>
<dbReference type="Gene3D" id="3.30.310.10">
    <property type="entry name" value="TATA-Binding Protein"/>
    <property type="match status" value="2"/>
</dbReference>
<organism evidence="4 5">
    <name type="scientific">Globodera rostochiensis</name>
    <name type="common">Golden nematode worm</name>
    <name type="synonym">Heterodera rostochiensis</name>
    <dbReference type="NCBI Taxonomy" id="31243"/>
    <lineage>
        <taxon>Eukaryota</taxon>
        <taxon>Metazoa</taxon>
        <taxon>Ecdysozoa</taxon>
        <taxon>Nematoda</taxon>
        <taxon>Chromadorea</taxon>
        <taxon>Rhabditida</taxon>
        <taxon>Tylenchina</taxon>
        <taxon>Tylenchomorpha</taxon>
        <taxon>Tylenchoidea</taxon>
        <taxon>Heteroderidae</taxon>
        <taxon>Heteroderinae</taxon>
        <taxon>Globodera</taxon>
    </lineage>
</organism>
<reference evidence="5" key="1">
    <citation type="submission" date="2022-11" db="UniProtKB">
        <authorList>
            <consortium name="WormBaseParasite"/>
        </authorList>
    </citation>
    <scope>IDENTIFICATION</scope>
</reference>
<sequence length="256" mass="27844">MQQQQQQQILVQNSTTTFQLHLLSSVCFSADQFLAVARNAWCTEYAPQRFHAIVMRLRQHDGRVGTDGSCTHDGSSTSTTSTTTALIFRSGRVVLTGVSCGSLTRIRNRCMRQARRVCKRVRMALVRGGHASVAGTLAVRHLTVCNLVSTAACNDALRLVKILLLLMVRRVCLDLCTFPALRCTLELARAGGTGATDAPQPGDVAKAEGDDGRHACATPSLLFFVTGRVIVTGVRDPVELECATHATRCLCAQFRR</sequence>
<proteinExistence type="inferred from homology"/>
<evidence type="ECO:0000313" key="4">
    <source>
        <dbReference type="Proteomes" id="UP000887572"/>
    </source>
</evidence>
<keyword evidence="4" id="KW-1185">Reference proteome</keyword>
<dbReference type="Pfam" id="PF00352">
    <property type="entry name" value="TBP"/>
    <property type="match status" value="1"/>
</dbReference>
<keyword evidence="3" id="KW-0804">Transcription</keyword>
<evidence type="ECO:0000313" key="5">
    <source>
        <dbReference type="WBParaSite" id="Gr19_v10_g14842.t1"/>
    </source>
</evidence>
<dbReference type="AlphaFoldDB" id="A0A914HAQ2"/>
<evidence type="ECO:0000256" key="2">
    <source>
        <dbReference type="ARBA" id="ARBA00023125"/>
    </source>
</evidence>
<dbReference type="GO" id="GO:0003677">
    <property type="term" value="F:DNA binding"/>
    <property type="evidence" value="ECO:0007669"/>
    <property type="project" value="UniProtKB-KW"/>
</dbReference>
<protein>
    <submittedName>
        <fullName evidence="5">Uncharacterized protein</fullName>
    </submittedName>
</protein>
<dbReference type="InterPro" id="IPR012295">
    <property type="entry name" value="TBP_dom_sf"/>
</dbReference>
<dbReference type="GO" id="GO:0006352">
    <property type="term" value="P:DNA-templated transcription initiation"/>
    <property type="evidence" value="ECO:0007669"/>
    <property type="project" value="InterPro"/>
</dbReference>
<evidence type="ECO:0000256" key="1">
    <source>
        <dbReference type="ARBA" id="ARBA00005560"/>
    </source>
</evidence>
<name>A0A914HAQ2_GLORO</name>
<dbReference type="InterPro" id="IPR000814">
    <property type="entry name" value="TBP"/>
</dbReference>
<dbReference type="Proteomes" id="UP000887572">
    <property type="component" value="Unplaced"/>
</dbReference>
<accession>A0A914HAQ2</accession>
<dbReference type="SUPFAM" id="SSF55945">
    <property type="entry name" value="TATA-box binding protein-like"/>
    <property type="match status" value="1"/>
</dbReference>
<comment type="similarity">
    <text evidence="1">Belongs to the TBP family.</text>
</comment>